<sequence>MGFICFKELFGPLLWSAYSKLPTTVQKMSEQYILQAVFSPQRLKGRQVLMMLAFQFTLSEWSRNSLATANPI</sequence>
<organism evidence="1 2">
    <name type="scientific">Armillaria ostoyae</name>
    <name type="common">Armillaria root rot fungus</name>
    <dbReference type="NCBI Taxonomy" id="47428"/>
    <lineage>
        <taxon>Eukaryota</taxon>
        <taxon>Fungi</taxon>
        <taxon>Dikarya</taxon>
        <taxon>Basidiomycota</taxon>
        <taxon>Agaricomycotina</taxon>
        <taxon>Agaricomycetes</taxon>
        <taxon>Agaricomycetidae</taxon>
        <taxon>Agaricales</taxon>
        <taxon>Marasmiineae</taxon>
        <taxon>Physalacriaceae</taxon>
        <taxon>Armillaria</taxon>
    </lineage>
</organism>
<gene>
    <name evidence="1" type="ORF">ARMOST_08513</name>
</gene>
<proteinExistence type="predicted"/>
<name>A0A284R8U1_ARMOS</name>
<dbReference type="Proteomes" id="UP000219338">
    <property type="component" value="Unassembled WGS sequence"/>
</dbReference>
<reference evidence="2" key="1">
    <citation type="journal article" date="2017" name="Nat. Ecol. Evol.">
        <title>Genome expansion and lineage-specific genetic innovations in the forest pathogenic fungi Armillaria.</title>
        <authorList>
            <person name="Sipos G."/>
            <person name="Prasanna A.N."/>
            <person name="Walter M.C."/>
            <person name="O'Connor E."/>
            <person name="Balint B."/>
            <person name="Krizsan K."/>
            <person name="Kiss B."/>
            <person name="Hess J."/>
            <person name="Varga T."/>
            <person name="Slot J."/>
            <person name="Riley R."/>
            <person name="Boka B."/>
            <person name="Rigling D."/>
            <person name="Barry K."/>
            <person name="Lee J."/>
            <person name="Mihaltcheva S."/>
            <person name="LaButti K."/>
            <person name="Lipzen A."/>
            <person name="Waldron R."/>
            <person name="Moloney N.M."/>
            <person name="Sperisen C."/>
            <person name="Kredics L."/>
            <person name="Vagvoelgyi C."/>
            <person name="Patrignani A."/>
            <person name="Fitzpatrick D."/>
            <person name="Nagy I."/>
            <person name="Doyle S."/>
            <person name="Anderson J.B."/>
            <person name="Grigoriev I.V."/>
            <person name="Gueldener U."/>
            <person name="Muensterkoetter M."/>
            <person name="Nagy L.G."/>
        </authorList>
    </citation>
    <scope>NUCLEOTIDE SEQUENCE [LARGE SCALE GENOMIC DNA]</scope>
    <source>
        <strain evidence="2">C18/9</strain>
    </source>
</reference>
<evidence type="ECO:0000313" key="2">
    <source>
        <dbReference type="Proteomes" id="UP000219338"/>
    </source>
</evidence>
<keyword evidence="2" id="KW-1185">Reference proteome</keyword>
<accession>A0A284R8U1</accession>
<dbReference type="AlphaFoldDB" id="A0A284R8U1"/>
<evidence type="ECO:0000313" key="1">
    <source>
        <dbReference type="EMBL" id="SJL05140.1"/>
    </source>
</evidence>
<protein>
    <submittedName>
        <fullName evidence="1">Uncharacterized protein</fullName>
    </submittedName>
</protein>
<dbReference type="EMBL" id="FUEG01000005">
    <property type="protein sequence ID" value="SJL05140.1"/>
    <property type="molecule type" value="Genomic_DNA"/>
</dbReference>